<reference evidence="14" key="1">
    <citation type="submission" date="2016-10" db="EMBL/GenBank/DDBJ databases">
        <authorList>
            <person name="Varghese N."/>
            <person name="Submissions S."/>
        </authorList>
    </citation>
    <scope>NUCLEOTIDE SEQUENCE [LARGE SCALE GENOMIC DNA]</scope>
    <source>
        <strain evidence="14">DSM 45962</strain>
    </source>
</reference>
<dbReference type="OrthoDB" id="9806127at2"/>
<proteinExistence type="inferred from homology"/>
<dbReference type="GO" id="GO:0016887">
    <property type="term" value="F:ATP hydrolysis activity"/>
    <property type="evidence" value="ECO:0007669"/>
    <property type="project" value="InterPro"/>
</dbReference>
<dbReference type="STRING" id="1225127.SAMN05661030_2765"/>
<evidence type="ECO:0000256" key="3">
    <source>
        <dbReference type="ARBA" id="ARBA00022475"/>
    </source>
</evidence>
<feature type="domain" description="ABC transmembrane type-1" evidence="12">
    <location>
        <begin position="43"/>
        <end position="325"/>
    </location>
</feature>
<dbReference type="SUPFAM" id="SSF90123">
    <property type="entry name" value="ABC transporter transmembrane region"/>
    <property type="match status" value="1"/>
</dbReference>
<dbReference type="GO" id="GO:0005524">
    <property type="term" value="F:ATP binding"/>
    <property type="evidence" value="ECO:0007669"/>
    <property type="project" value="UniProtKB-KW"/>
</dbReference>
<dbReference type="RefSeq" id="WP_091559868.1">
    <property type="nucleotide sequence ID" value="NZ_BNAC01000001.1"/>
</dbReference>
<dbReference type="Gene3D" id="1.20.1560.10">
    <property type="entry name" value="ABC transporter type 1, transmembrane domain"/>
    <property type="match status" value="1"/>
</dbReference>
<feature type="transmembrane region" description="Helical" evidence="10">
    <location>
        <begin position="163"/>
        <end position="193"/>
    </location>
</feature>
<dbReference type="PROSITE" id="PS50893">
    <property type="entry name" value="ABC_TRANSPORTER_2"/>
    <property type="match status" value="1"/>
</dbReference>
<dbReference type="Pfam" id="PF00005">
    <property type="entry name" value="ABC_tran"/>
    <property type="match status" value="1"/>
</dbReference>
<gene>
    <name evidence="13" type="ORF">SAMN05661030_2765</name>
</gene>
<dbReference type="InterPro" id="IPR011527">
    <property type="entry name" value="ABC1_TM_dom"/>
</dbReference>
<sequence length="626" mass="66809">MTSMAAMRSFRRDATPAREIPKGTVRRILGVARPYRRDLTSFLALVVLSAVIGVATPLLAGDIVNRIAGLTGTAADIVRIALLIAGLALVDAGSSLAQRWYSARIGEGVIYDLRARVFAHVQRMPVAFFTRTQTGALVSRLNNDVIGAQQAFTSTLSGVVSNAIGLVLTGAVMLTLSWQITLLSVVLVPLFVLPAKRIGKRLQEITRESYGLNASMNATMTERFNVAGALLVKLFGRPEAEVESFRSRAARVRDIGVLSAMYGRTFFTALTLVAALATALVYGLGGALAFDGALTPGAVVSLALLLSRLYGPLTALSNVRVDVMSAMVSFDRVFEVLDLAPMIADAPDARPVPAGDRSVEFDRVSFRYPTAEQVSLASLEDLSLPEHGEPATVLHEVSFRAEPGQLVALVGHSGAGKSTIANLVPRLYDVTEGAVRVGGVDVRQATSDSLRAAIGVVSQDAHLFHDTIRANLRYARPEATDDELWTAMTGARIAALVASLPDGLDTVVGDRGYRMSGGEKQRLAIARVLLKAPGIVILDEATAHLDSESEVAVQKALDTALTGRTSLVIAHRLSTIRSADLILVLDEGRVVERGTHEELLDRGGRYADLYRTQFAQRPVSSAPGQG</sequence>
<name>A0A1I1QFY8_9ACTN</name>
<dbReference type="GO" id="GO:0005886">
    <property type="term" value="C:plasma membrane"/>
    <property type="evidence" value="ECO:0007669"/>
    <property type="project" value="UniProtKB-SubCell"/>
</dbReference>
<feature type="transmembrane region" description="Helical" evidence="10">
    <location>
        <begin position="261"/>
        <end position="282"/>
    </location>
</feature>
<keyword evidence="3" id="KW-1003">Cell membrane</keyword>
<dbReference type="InterPro" id="IPR036640">
    <property type="entry name" value="ABC1_TM_sf"/>
</dbReference>
<dbReference type="FunFam" id="3.40.50.300:FF:000299">
    <property type="entry name" value="ABC transporter ATP-binding protein/permease"/>
    <property type="match status" value="1"/>
</dbReference>
<dbReference type="CDD" id="cd18550">
    <property type="entry name" value="ABC_6TM_exporter_like"/>
    <property type="match status" value="1"/>
</dbReference>
<keyword evidence="4 10" id="KW-0812">Transmembrane</keyword>
<evidence type="ECO:0000256" key="10">
    <source>
        <dbReference type="SAM" id="Phobius"/>
    </source>
</evidence>
<evidence type="ECO:0000256" key="5">
    <source>
        <dbReference type="ARBA" id="ARBA00022741"/>
    </source>
</evidence>
<keyword evidence="6 13" id="KW-0067">ATP-binding</keyword>
<dbReference type="InterPro" id="IPR003439">
    <property type="entry name" value="ABC_transporter-like_ATP-bd"/>
</dbReference>
<evidence type="ECO:0000256" key="9">
    <source>
        <dbReference type="ARBA" id="ARBA00061644"/>
    </source>
</evidence>
<evidence type="ECO:0000256" key="6">
    <source>
        <dbReference type="ARBA" id="ARBA00022840"/>
    </source>
</evidence>
<dbReference type="PANTHER" id="PTHR43394:SF1">
    <property type="entry name" value="ATP-BINDING CASSETTE SUB-FAMILY B MEMBER 10, MITOCHONDRIAL"/>
    <property type="match status" value="1"/>
</dbReference>
<dbReference type="SUPFAM" id="SSF52540">
    <property type="entry name" value="P-loop containing nucleoside triphosphate hydrolases"/>
    <property type="match status" value="1"/>
</dbReference>
<keyword evidence="8 10" id="KW-0472">Membrane</keyword>
<dbReference type="InterPro" id="IPR003593">
    <property type="entry name" value="AAA+_ATPase"/>
</dbReference>
<dbReference type="SMART" id="SM00382">
    <property type="entry name" value="AAA"/>
    <property type="match status" value="1"/>
</dbReference>
<dbReference type="EMBL" id="FOMD01000003">
    <property type="protein sequence ID" value="SFD20985.1"/>
    <property type="molecule type" value="Genomic_DNA"/>
</dbReference>
<evidence type="ECO:0000259" key="12">
    <source>
        <dbReference type="PROSITE" id="PS50929"/>
    </source>
</evidence>
<dbReference type="PANTHER" id="PTHR43394">
    <property type="entry name" value="ATP-DEPENDENT PERMEASE MDL1, MITOCHONDRIAL"/>
    <property type="match status" value="1"/>
</dbReference>
<evidence type="ECO:0000313" key="13">
    <source>
        <dbReference type="EMBL" id="SFD20985.1"/>
    </source>
</evidence>
<feature type="transmembrane region" description="Helical" evidence="10">
    <location>
        <begin position="39"/>
        <end position="60"/>
    </location>
</feature>
<evidence type="ECO:0000256" key="8">
    <source>
        <dbReference type="ARBA" id="ARBA00023136"/>
    </source>
</evidence>
<dbReference type="InterPro" id="IPR039421">
    <property type="entry name" value="Type_1_exporter"/>
</dbReference>
<comment type="similarity">
    <text evidence="9">Belongs to the ABC transporter superfamily. Lipid exporter (TC 3.A.1.106) family.</text>
</comment>
<dbReference type="PROSITE" id="PS50929">
    <property type="entry name" value="ABC_TM1F"/>
    <property type="match status" value="1"/>
</dbReference>
<keyword evidence="14" id="KW-1185">Reference proteome</keyword>
<evidence type="ECO:0000256" key="1">
    <source>
        <dbReference type="ARBA" id="ARBA00004651"/>
    </source>
</evidence>
<dbReference type="InterPro" id="IPR017871">
    <property type="entry name" value="ABC_transporter-like_CS"/>
</dbReference>
<keyword evidence="7 10" id="KW-1133">Transmembrane helix</keyword>
<protein>
    <submittedName>
        <fullName evidence="13">ATP-binding cassette, subfamily B</fullName>
    </submittedName>
</protein>
<accession>A0A1I1QFY8</accession>
<dbReference type="AlphaFoldDB" id="A0A1I1QFY8"/>
<evidence type="ECO:0000256" key="2">
    <source>
        <dbReference type="ARBA" id="ARBA00022448"/>
    </source>
</evidence>
<evidence type="ECO:0000259" key="11">
    <source>
        <dbReference type="PROSITE" id="PS50893"/>
    </source>
</evidence>
<keyword evidence="5" id="KW-0547">Nucleotide-binding</keyword>
<feature type="domain" description="ABC transporter" evidence="11">
    <location>
        <begin position="377"/>
        <end position="612"/>
    </location>
</feature>
<dbReference type="InterPro" id="IPR027417">
    <property type="entry name" value="P-loop_NTPase"/>
</dbReference>
<evidence type="ECO:0000256" key="7">
    <source>
        <dbReference type="ARBA" id="ARBA00022989"/>
    </source>
</evidence>
<comment type="subcellular location">
    <subcellularLocation>
        <location evidence="1">Cell membrane</location>
        <topology evidence="1">Multi-pass membrane protein</topology>
    </subcellularLocation>
</comment>
<dbReference type="PROSITE" id="PS00211">
    <property type="entry name" value="ABC_TRANSPORTER_1"/>
    <property type="match status" value="1"/>
</dbReference>
<dbReference type="GO" id="GO:0015421">
    <property type="term" value="F:ABC-type oligopeptide transporter activity"/>
    <property type="evidence" value="ECO:0007669"/>
    <property type="project" value="TreeGrafter"/>
</dbReference>
<dbReference type="Proteomes" id="UP000199022">
    <property type="component" value="Unassembled WGS sequence"/>
</dbReference>
<dbReference type="Pfam" id="PF00664">
    <property type="entry name" value="ABC_membrane"/>
    <property type="match status" value="1"/>
</dbReference>
<dbReference type="Gene3D" id="3.40.50.300">
    <property type="entry name" value="P-loop containing nucleotide triphosphate hydrolases"/>
    <property type="match status" value="1"/>
</dbReference>
<organism evidence="13 14">
    <name type="scientific">Klenkia taihuensis</name>
    <dbReference type="NCBI Taxonomy" id="1225127"/>
    <lineage>
        <taxon>Bacteria</taxon>
        <taxon>Bacillati</taxon>
        <taxon>Actinomycetota</taxon>
        <taxon>Actinomycetes</taxon>
        <taxon>Geodermatophilales</taxon>
        <taxon>Geodermatophilaceae</taxon>
        <taxon>Klenkia</taxon>
    </lineage>
</organism>
<keyword evidence="2" id="KW-0813">Transport</keyword>
<evidence type="ECO:0000256" key="4">
    <source>
        <dbReference type="ARBA" id="ARBA00022692"/>
    </source>
</evidence>
<evidence type="ECO:0000313" key="14">
    <source>
        <dbReference type="Proteomes" id="UP000199022"/>
    </source>
</evidence>